<dbReference type="AlphaFoldDB" id="A0A0J1GWC5"/>
<sequence>MNIPPASAIKPICLAGLLVALSGCSQKFNDVNDTIKLAVFGDPDISLTREDINRSPYASIYAQIDNGPQAFMVLALAEKEHTLSTNPTTAPAPQQLKWVSADKGMLVTQSGRLVKTLNLPQGNLVSVHSAQPDPLALGLHLSDTPHQWQATYDWQPGYHYGYIGNSTFSLQGNNTIVINQTAVETLHVIETVNFDTIDISYQNHYWLNPTTGTVMKSSQHLAPTLPVVTLTVLKPFS</sequence>
<reference evidence="1 2" key="1">
    <citation type="submission" date="2015-05" db="EMBL/GenBank/DDBJ databases">
        <title>Photobacterium galathea sp. nov.</title>
        <authorList>
            <person name="Machado H."/>
            <person name="Gram L."/>
        </authorList>
    </citation>
    <scope>NUCLEOTIDE SEQUENCE [LARGE SCALE GENOMIC DNA]</scope>
    <source>
        <strain evidence="1 2">CGMCC 1.12159</strain>
    </source>
</reference>
<protein>
    <submittedName>
        <fullName evidence="1">Lipoprotein YmcC</fullName>
    </submittedName>
</protein>
<dbReference type="OrthoDB" id="5591889at2"/>
<dbReference type="STRING" id="1195763.ABT56_17290"/>
<comment type="caution">
    <text evidence="1">The sequence shown here is derived from an EMBL/GenBank/DDBJ whole genome shotgun (WGS) entry which is preliminary data.</text>
</comment>
<evidence type="ECO:0000313" key="2">
    <source>
        <dbReference type="Proteomes" id="UP000036097"/>
    </source>
</evidence>
<keyword evidence="1" id="KW-0449">Lipoprotein</keyword>
<keyword evidence="2" id="KW-1185">Reference proteome</keyword>
<name>A0A0J1GWC5_9GAMM</name>
<dbReference type="InterPro" id="IPR023373">
    <property type="entry name" value="YmcC_sf"/>
</dbReference>
<gene>
    <name evidence="1" type="ORF">ABT56_17290</name>
</gene>
<dbReference type="InterPro" id="IPR021308">
    <property type="entry name" value="GfcB"/>
</dbReference>
<dbReference type="Gene3D" id="2.40.360.10">
    <property type="entry name" value="YmcC-like"/>
    <property type="match status" value="1"/>
</dbReference>
<dbReference type="Proteomes" id="UP000036097">
    <property type="component" value="Unassembled WGS sequence"/>
</dbReference>
<organism evidence="1 2">
    <name type="scientific">Photobacterium aquae</name>
    <dbReference type="NCBI Taxonomy" id="1195763"/>
    <lineage>
        <taxon>Bacteria</taxon>
        <taxon>Pseudomonadati</taxon>
        <taxon>Pseudomonadota</taxon>
        <taxon>Gammaproteobacteria</taxon>
        <taxon>Vibrionales</taxon>
        <taxon>Vibrionaceae</taxon>
        <taxon>Photobacterium</taxon>
    </lineage>
</organism>
<evidence type="ECO:0000313" key="1">
    <source>
        <dbReference type="EMBL" id="KLV03995.1"/>
    </source>
</evidence>
<dbReference type="EMBL" id="LDOT01000024">
    <property type="protein sequence ID" value="KLV03995.1"/>
    <property type="molecule type" value="Genomic_DNA"/>
</dbReference>
<dbReference type="Pfam" id="PF11102">
    <property type="entry name" value="YjbF"/>
    <property type="match status" value="1"/>
</dbReference>
<proteinExistence type="predicted"/>
<dbReference type="SUPFAM" id="SSF159270">
    <property type="entry name" value="YmcC-like"/>
    <property type="match status" value="1"/>
</dbReference>
<dbReference type="RefSeq" id="WP_047880146.1">
    <property type="nucleotide sequence ID" value="NZ_LDOT01000024.1"/>
</dbReference>
<dbReference type="PATRIC" id="fig|1195763.3.peg.3687"/>
<accession>A0A0J1GWC5</accession>